<comment type="caution">
    <text evidence="9">The sequence shown here is derived from an EMBL/GenBank/DDBJ whole genome shotgun (WGS) entry which is preliminary data.</text>
</comment>
<comment type="similarity">
    <text evidence="2">Belongs to the BMP lipoprotein family.</text>
</comment>
<reference evidence="9" key="1">
    <citation type="submission" date="2020-06" db="EMBL/GenBank/DDBJ databases">
        <title>Insight into the genomes of haloalkaliphilic bacilli from Kenyan soda lakes.</title>
        <authorList>
            <person name="Mwirichia R."/>
            <person name="Villamizar G.C."/>
            <person name="Poehlein A."/>
            <person name="Mugweru J."/>
            <person name="Kipnyargis A."/>
            <person name="Kiplimo D."/>
            <person name="Orwa P."/>
            <person name="Daniel R."/>
        </authorList>
    </citation>
    <scope>NUCLEOTIDE SEQUENCE</scope>
    <source>
        <strain evidence="9">B1096_S55</strain>
    </source>
</reference>
<accession>A0A9Q4B076</accession>
<feature type="signal peptide" evidence="7">
    <location>
        <begin position="1"/>
        <end position="24"/>
    </location>
</feature>
<feature type="domain" description="ABC transporter substrate-binding protein PnrA-like" evidence="8">
    <location>
        <begin position="30"/>
        <end position="317"/>
    </location>
</feature>
<evidence type="ECO:0000259" key="8">
    <source>
        <dbReference type="Pfam" id="PF02608"/>
    </source>
</evidence>
<dbReference type="InterPro" id="IPR050957">
    <property type="entry name" value="BMP_lipoprotein"/>
</dbReference>
<keyword evidence="5" id="KW-0472">Membrane</keyword>
<evidence type="ECO:0000256" key="3">
    <source>
        <dbReference type="ARBA" id="ARBA00022475"/>
    </source>
</evidence>
<evidence type="ECO:0000313" key="10">
    <source>
        <dbReference type="Proteomes" id="UP001057753"/>
    </source>
</evidence>
<keyword evidence="6" id="KW-0449">Lipoprotein</keyword>
<comment type="subcellular location">
    <subcellularLocation>
        <location evidence="1">Cell membrane</location>
        <topology evidence="1">Lipid-anchor</topology>
    </subcellularLocation>
</comment>
<keyword evidence="10" id="KW-1185">Reference proteome</keyword>
<protein>
    <submittedName>
        <fullName evidence="9">BMP family ABC transporter substrate-binding protein</fullName>
    </submittedName>
</protein>
<dbReference type="AlphaFoldDB" id="A0A9Q4B076"/>
<organism evidence="9 10">
    <name type="scientific">Salipaludibacillus agaradhaerens</name>
    <name type="common">Bacillus agaradhaerens</name>
    <dbReference type="NCBI Taxonomy" id="76935"/>
    <lineage>
        <taxon>Bacteria</taxon>
        <taxon>Bacillati</taxon>
        <taxon>Bacillota</taxon>
        <taxon>Bacilli</taxon>
        <taxon>Bacillales</taxon>
        <taxon>Bacillaceae</taxon>
    </lineage>
</organism>
<evidence type="ECO:0000256" key="5">
    <source>
        <dbReference type="ARBA" id="ARBA00023136"/>
    </source>
</evidence>
<dbReference type="Gene3D" id="3.40.50.2300">
    <property type="match status" value="2"/>
</dbReference>
<evidence type="ECO:0000256" key="4">
    <source>
        <dbReference type="ARBA" id="ARBA00022729"/>
    </source>
</evidence>
<proteinExistence type="inferred from homology"/>
<evidence type="ECO:0000256" key="6">
    <source>
        <dbReference type="ARBA" id="ARBA00023288"/>
    </source>
</evidence>
<evidence type="ECO:0000256" key="7">
    <source>
        <dbReference type="SAM" id="SignalP"/>
    </source>
</evidence>
<dbReference type="EMBL" id="JABXYM010000001">
    <property type="protein sequence ID" value="MCR6095765.1"/>
    <property type="molecule type" value="Genomic_DNA"/>
</dbReference>
<dbReference type="InterPro" id="IPR003760">
    <property type="entry name" value="PnrA-like"/>
</dbReference>
<sequence>MKYMNLLIICSLLFLLTGCSSSSSQDLYTSKIGLLLPHTIDDQGWNSKGYRGMLKVQSSLNMEILMREDTSTYESVSTAVQEFVREDVSLIIGHSHIYADIFMMLKDEYPDIHFVSFNGDVEGDNITSLHFEGYAMGYFAGMLASELSETETIGVIGAFQFQPEVQGFKDGAIFHNPNTTVLVDYVDSWINKDKAITIFHDMKEEESDIFYPAGDGFHIDIIEEVKKEGLHAIGYVGDQLDLGESVILTSTVQEVEDLYEYIAKQYLSGELASGNQYFDFQEGVISLGEFGQEVPEETVQWLTEVVDTYIETSELPNEHTNVSY</sequence>
<dbReference type="PANTHER" id="PTHR34296">
    <property type="entry name" value="TRANSCRIPTIONAL ACTIVATOR PROTEIN MED"/>
    <property type="match status" value="1"/>
</dbReference>
<dbReference type="GO" id="GO:0005886">
    <property type="term" value="C:plasma membrane"/>
    <property type="evidence" value="ECO:0007669"/>
    <property type="project" value="UniProtKB-SubCell"/>
</dbReference>
<keyword evidence="3" id="KW-1003">Cell membrane</keyword>
<dbReference type="SUPFAM" id="SSF53822">
    <property type="entry name" value="Periplasmic binding protein-like I"/>
    <property type="match status" value="1"/>
</dbReference>
<dbReference type="Proteomes" id="UP001057753">
    <property type="component" value="Unassembled WGS sequence"/>
</dbReference>
<name>A0A9Q4B076_SALAG</name>
<dbReference type="InterPro" id="IPR028082">
    <property type="entry name" value="Peripla_BP_I"/>
</dbReference>
<dbReference type="PANTHER" id="PTHR34296:SF2">
    <property type="entry name" value="ABC TRANSPORTER GUANOSINE-BINDING PROTEIN NUPN"/>
    <property type="match status" value="1"/>
</dbReference>
<dbReference type="RefSeq" id="WP_257820503.1">
    <property type="nucleotide sequence ID" value="NZ_JABXYM010000001.1"/>
</dbReference>
<gene>
    <name evidence="9" type="ORF">HXA33_04345</name>
</gene>
<evidence type="ECO:0000256" key="2">
    <source>
        <dbReference type="ARBA" id="ARBA00008610"/>
    </source>
</evidence>
<evidence type="ECO:0000256" key="1">
    <source>
        <dbReference type="ARBA" id="ARBA00004193"/>
    </source>
</evidence>
<dbReference type="Pfam" id="PF02608">
    <property type="entry name" value="Bmp"/>
    <property type="match status" value="1"/>
</dbReference>
<feature type="chain" id="PRO_5040156288" evidence="7">
    <location>
        <begin position="25"/>
        <end position="324"/>
    </location>
</feature>
<evidence type="ECO:0000313" key="9">
    <source>
        <dbReference type="EMBL" id="MCR6095765.1"/>
    </source>
</evidence>
<dbReference type="PROSITE" id="PS51257">
    <property type="entry name" value="PROKAR_LIPOPROTEIN"/>
    <property type="match status" value="1"/>
</dbReference>
<keyword evidence="4 7" id="KW-0732">Signal</keyword>